<evidence type="ECO:0000256" key="3">
    <source>
        <dbReference type="ARBA" id="ARBA00023172"/>
    </source>
</evidence>
<reference evidence="7 8" key="1">
    <citation type="submission" date="2017-09" db="EMBL/GenBank/DDBJ databases">
        <title>Metagenomic Analysis Reveals Denitrifying Candidatus Accumulibacter and Flanking Population as a Source of N2O.</title>
        <authorList>
            <person name="Gao H."/>
            <person name="Mao Y."/>
            <person name="Zhao X."/>
            <person name="Liu W.-T."/>
            <person name="Zhang T."/>
            <person name="Wells G."/>
        </authorList>
    </citation>
    <scope>NUCLEOTIDE SEQUENCE [LARGE SCALE GENOMIC DNA]</scope>
    <source>
        <strain evidence="7">CANDO_2_IC</strain>
    </source>
</reference>
<dbReference type="GO" id="GO:0006310">
    <property type="term" value="P:DNA recombination"/>
    <property type="evidence" value="ECO:0007669"/>
    <property type="project" value="UniProtKB-KW"/>
</dbReference>
<keyword evidence="1" id="KW-0229">DNA integration</keyword>
<dbReference type="GO" id="GO:0015074">
    <property type="term" value="P:DNA integration"/>
    <property type="evidence" value="ECO:0007669"/>
    <property type="project" value="UniProtKB-KW"/>
</dbReference>
<dbReference type="EMBL" id="PDHS01000055">
    <property type="protein sequence ID" value="MQM29502.1"/>
    <property type="molecule type" value="Genomic_DNA"/>
</dbReference>
<evidence type="ECO:0000256" key="2">
    <source>
        <dbReference type="ARBA" id="ARBA00023125"/>
    </source>
</evidence>
<gene>
    <name evidence="7" type="ORF">CRU78_02690</name>
</gene>
<evidence type="ECO:0000313" key="8">
    <source>
        <dbReference type="Proteomes" id="UP000342300"/>
    </source>
</evidence>
<dbReference type="PANTHER" id="PTHR30349">
    <property type="entry name" value="PHAGE INTEGRASE-RELATED"/>
    <property type="match status" value="1"/>
</dbReference>
<sequence length="402" mass="44249">MPLGLPASHIEAFLEDLRGAGYAERTIRKKRSVVTAFTRWTKRERIALDRLGDCDIAAFVKRSSETPAERVQFEMAALRPLLEYLRAKSVVVLPLTPIDASPADELNKRYLDYLRHDRGLAENSLRVYGPLVRDFLASQMAGGSGLSPGSFDALTIRRYLLARSVDRSAESSRLLATALRSLCHFLFLRGDTLVDLAVSVPPVRTWRQSSLPALLSPEEVERVLDSTDRSTSRGCRDYAILLLLARLGLRAGEIASLELGDLLWRSGEIVVHGKGRMVEHLPLLSDVGEALAGYLREARASASRRVFVRLLAPRVGLAGPAAIDHIVRLAFRRAGVCPASRGAAHLFRHSLATRMIRHGASMAEIGEVLRHRSPNSTAIYAKVSFEALRGVARPWPVTGGAR</sequence>
<feature type="domain" description="Core-binding (CB)" evidence="6">
    <location>
        <begin position="101"/>
        <end position="187"/>
    </location>
</feature>
<evidence type="ECO:0000256" key="4">
    <source>
        <dbReference type="PROSITE-ProRule" id="PRU01248"/>
    </source>
</evidence>
<evidence type="ECO:0000256" key="1">
    <source>
        <dbReference type="ARBA" id="ARBA00022908"/>
    </source>
</evidence>
<name>A0A6A7RRE4_9PROT</name>
<evidence type="ECO:0000313" key="7">
    <source>
        <dbReference type="EMBL" id="MQM29502.1"/>
    </source>
</evidence>
<feature type="domain" description="Tyr recombinase" evidence="5">
    <location>
        <begin position="210"/>
        <end position="393"/>
    </location>
</feature>
<dbReference type="Proteomes" id="UP000342300">
    <property type="component" value="Unassembled WGS sequence"/>
</dbReference>
<dbReference type="PROSITE" id="PS51900">
    <property type="entry name" value="CB"/>
    <property type="match status" value="2"/>
</dbReference>
<accession>A0A6A7RRE4</accession>
<organism evidence="7 8">
    <name type="scientific">Candidatus Accumulibacter phosphatis</name>
    <dbReference type="NCBI Taxonomy" id="327160"/>
    <lineage>
        <taxon>Bacteria</taxon>
        <taxon>Pseudomonadati</taxon>
        <taxon>Pseudomonadota</taxon>
        <taxon>Betaproteobacteria</taxon>
        <taxon>Candidatus Accumulibacter</taxon>
    </lineage>
</organism>
<dbReference type="InterPro" id="IPR002104">
    <property type="entry name" value="Integrase_catalytic"/>
</dbReference>
<dbReference type="InterPro" id="IPR044068">
    <property type="entry name" value="CB"/>
</dbReference>
<dbReference type="GO" id="GO:0003677">
    <property type="term" value="F:DNA binding"/>
    <property type="evidence" value="ECO:0007669"/>
    <property type="project" value="UniProtKB-UniRule"/>
</dbReference>
<evidence type="ECO:0000259" key="6">
    <source>
        <dbReference type="PROSITE" id="PS51900"/>
    </source>
</evidence>
<dbReference type="InterPro" id="IPR011010">
    <property type="entry name" value="DNA_brk_join_enz"/>
</dbReference>
<keyword evidence="2 4" id="KW-0238">DNA-binding</keyword>
<dbReference type="AlphaFoldDB" id="A0A6A7RRE4"/>
<dbReference type="Gene3D" id="1.10.443.10">
    <property type="entry name" value="Intergrase catalytic core"/>
    <property type="match status" value="1"/>
</dbReference>
<feature type="domain" description="Core-binding (CB)" evidence="6">
    <location>
        <begin position="1"/>
        <end position="42"/>
    </location>
</feature>
<dbReference type="InterPro" id="IPR010998">
    <property type="entry name" value="Integrase_recombinase_N"/>
</dbReference>
<dbReference type="SUPFAM" id="SSF56349">
    <property type="entry name" value="DNA breaking-rejoining enzymes"/>
    <property type="match status" value="1"/>
</dbReference>
<dbReference type="PROSITE" id="PS51898">
    <property type="entry name" value="TYR_RECOMBINASE"/>
    <property type="match status" value="1"/>
</dbReference>
<dbReference type="InterPro" id="IPR004107">
    <property type="entry name" value="Integrase_SAM-like_N"/>
</dbReference>
<dbReference type="Pfam" id="PF00589">
    <property type="entry name" value="Phage_integrase"/>
    <property type="match status" value="1"/>
</dbReference>
<proteinExistence type="predicted"/>
<keyword evidence="3" id="KW-0233">DNA recombination</keyword>
<comment type="caution">
    <text evidence="7">The sequence shown here is derived from an EMBL/GenBank/DDBJ whole genome shotgun (WGS) entry which is preliminary data.</text>
</comment>
<dbReference type="Gene3D" id="1.10.150.130">
    <property type="match status" value="2"/>
</dbReference>
<protein>
    <submittedName>
        <fullName evidence="7">Integrase</fullName>
    </submittedName>
</protein>
<dbReference type="InterPro" id="IPR050090">
    <property type="entry name" value="Tyrosine_recombinase_XerCD"/>
</dbReference>
<dbReference type="Pfam" id="PF02899">
    <property type="entry name" value="Phage_int_SAM_1"/>
    <property type="match status" value="1"/>
</dbReference>
<dbReference type="InterPro" id="IPR013762">
    <property type="entry name" value="Integrase-like_cat_sf"/>
</dbReference>
<dbReference type="PANTHER" id="PTHR30349:SF90">
    <property type="entry name" value="TYROSINE RECOMBINASE XERD"/>
    <property type="match status" value="1"/>
</dbReference>
<evidence type="ECO:0000259" key="5">
    <source>
        <dbReference type="PROSITE" id="PS51898"/>
    </source>
</evidence>